<keyword evidence="2" id="KW-1185">Reference proteome</keyword>
<protein>
    <submittedName>
        <fullName evidence="1">Uncharacterized protein</fullName>
    </submittedName>
</protein>
<dbReference type="EMBL" id="MU266376">
    <property type="protein sequence ID" value="KAH7926848.1"/>
    <property type="molecule type" value="Genomic_DNA"/>
</dbReference>
<sequence>MCVAGDSQLLSDGIERLGICSHALMPVDVTHAYSGPPFGPGGAGGTTYVFDFAPSTRVSNVPSESPQKWPIEEIALKGFSSNEEGSYRNNLSATLYDDFSLAPCPPTSPIRRHGFGLYDVTFPRRTQNGACHHRAIVDRNSSRIWRQKRWNFSFGVVGKNTTILVEITRTGHSIAALEGIANEEWQIEGWSAH</sequence>
<name>A0ACB8BPP7_9AGAM</name>
<dbReference type="Proteomes" id="UP000790709">
    <property type="component" value="Unassembled WGS sequence"/>
</dbReference>
<accession>A0ACB8BPP7</accession>
<evidence type="ECO:0000313" key="1">
    <source>
        <dbReference type="EMBL" id="KAH7926848.1"/>
    </source>
</evidence>
<organism evidence="1 2">
    <name type="scientific">Leucogyrophana mollusca</name>
    <dbReference type="NCBI Taxonomy" id="85980"/>
    <lineage>
        <taxon>Eukaryota</taxon>
        <taxon>Fungi</taxon>
        <taxon>Dikarya</taxon>
        <taxon>Basidiomycota</taxon>
        <taxon>Agaricomycotina</taxon>
        <taxon>Agaricomycetes</taxon>
        <taxon>Agaricomycetidae</taxon>
        <taxon>Boletales</taxon>
        <taxon>Boletales incertae sedis</taxon>
        <taxon>Leucogyrophana</taxon>
    </lineage>
</organism>
<proteinExistence type="predicted"/>
<evidence type="ECO:0000313" key="2">
    <source>
        <dbReference type="Proteomes" id="UP000790709"/>
    </source>
</evidence>
<reference evidence="1" key="1">
    <citation type="journal article" date="2021" name="New Phytol.">
        <title>Evolutionary innovations through gain and loss of genes in the ectomycorrhizal Boletales.</title>
        <authorList>
            <person name="Wu G."/>
            <person name="Miyauchi S."/>
            <person name="Morin E."/>
            <person name="Kuo A."/>
            <person name="Drula E."/>
            <person name="Varga T."/>
            <person name="Kohler A."/>
            <person name="Feng B."/>
            <person name="Cao Y."/>
            <person name="Lipzen A."/>
            <person name="Daum C."/>
            <person name="Hundley H."/>
            <person name="Pangilinan J."/>
            <person name="Johnson J."/>
            <person name="Barry K."/>
            <person name="LaButti K."/>
            <person name="Ng V."/>
            <person name="Ahrendt S."/>
            <person name="Min B."/>
            <person name="Choi I.G."/>
            <person name="Park H."/>
            <person name="Plett J.M."/>
            <person name="Magnuson J."/>
            <person name="Spatafora J.W."/>
            <person name="Nagy L.G."/>
            <person name="Henrissat B."/>
            <person name="Grigoriev I.V."/>
            <person name="Yang Z.L."/>
            <person name="Xu J."/>
            <person name="Martin F.M."/>
        </authorList>
    </citation>
    <scope>NUCLEOTIDE SEQUENCE</scope>
    <source>
        <strain evidence="1">KUC20120723A-06</strain>
    </source>
</reference>
<gene>
    <name evidence="1" type="ORF">BV22DRAFT_326005</name>
</gene>
<comment type="caution">
    <text evidence="1">The sequence shown here is derived from an EMBL/GenBank/DDBJ whole genome shotgun (WGS) entry which is preliminary data.</text>
</comment>